<dbReference type="CDD" id="cd03786">
    <property type="entry name" value="GTB_UDP-GlcNAc_2-Epimerase"/>
    <property type="match status" value="1"/>
</dbReference>
<dbReference type="SUPFAM" id="SSF53756">
    <property type="entry name" value="UDP-Glycosyltransferase/glycogen phosphorylase"/>
    <property type="match status" value="1"/>
</dbReference>
<sequence length="418" mass="46628">MFRFARNDLSNKFPNLAKLTKREQPKTENGKLKMPKRKICVVVTARPSYSRIKTALTAIKNHPKLELQLVIAGSALLDRYGNAVDFIERDGFAIAAKVFMVLEGENPTTMAKTTGIGVMELTNVFYNLQPDAVITIADRFETIATSIAAAYQNIPLVHVQGGEVTGSIDEKVRHANTKLADLHLVCTADARERVIKLGEEPDKVINTGCPSIDLAKEAEENPELDFDPIKKYGGVGAELNWKDGYLVVMQHPVTTEYREAKKHIQKTLRAIKALDYPAFWFWPNVDAGSDGTSNGIRAFRELEQPKNIHFFKNMEPMDFLKLLKNSKALIGNSSAGLRECAYLGVPVVNIGNRQHRRNRAGNVTDVDYKEEEILKATKSAIEQKHFKSSTLYGNGNSGRKIADILAETELTFSKTITY</sequence>
<dbReference type="PANTHER" id="PTHR43174:SF3">
    <property type="entry name" value="UDP-N-ACETYLGLUCOSAMINE 2-EPIMERASE"/>
    <property type="match status" value="1"/>
</dbReference>
<gene>
    <name evidence="2" type="ORF">GCM10007103_33930</name>
</gene>
<name>A0A918SM87_9FLAO</name>
<organism evidence="2 3">
    <name type="scientific">Salinimicrobium marinum</name>
    <dbReference type="NCBI Taxonomy" id="680283"/>
    <lineage>
        <taxon>Bacteria</taxon>
        <taxon>Pseudomonadati</taxon>
        <taxon>Bacteroidota</taxon>
        <taxon>Flavobacteriia</taxon>
        <taxon>Flavobacteriales</taxon>
        <taxon>Flavobacteriaceae</taxon>
        <taxon>Salinimicrobium</taxon>
    </lineage>
</organism>
<proteinExistence type="predicted"/>
<dbReference type="NCBIfam" id="TIGR03568">
    <property type="entry name" value="NeuC_NnaA"/>
    <property type="match status" value="1"/>
</dbReference>
<evidence type="ECO:0000259" key="1">
    <source>
        <dbReference type="Pfam" id="PF02350"/>
    </source>
</evidence>
<dbReference type="PANTHER" id="PTHR43174">
    <property type="entry name" value="UDP-N-ACETYLGLUCOSAMINE 2-EPIMERASE"/>
    <property type="match status" value="1"/>
</dbReference>
<feature type="domain" description="UDP-N-acetylglucosamine 2-epimerase" evidence="1">
    <location>
        <begin position="58"/>
        <end position="405"/>
    </location>
</feature>
<reference evidence="2" key="2">
    <citation type="submission" date="2020-09" db="EMBL/GenBank/DDBJ databases">
        <authorList>
            <person name="Sun Q."/>
            <person name="Kim S."/>
        </authorList>
    </citation>
    <scope>NUCLEOTIDE SEQUENCE</scope>
    <source>
        <strain evidence="2">KCTC 12719</strain>
    </source>
</reference>
<dbReference type="Pfam" id="PF02350">
    <property type="entry name" value="Epimerase_2"/>
    <property type="match status" value="1"/>
</dbReference>
<dbReference type="Proteomes" id="UP000610456">
    <property type="component" value="Unassembled WGS sequence"/>
</dbReference>
<comment type="caution">
    <text evidence="2">The sequence shown here is derived from an EMBL/GenBank/DDBJ whole genome shotgun (WGS) entry which is preliminary data.</text>
</comment>
<protein>
    <submittedName>
        <fullName evidence="2">UDP-N-acetyl glucosamine 2-epimerase</fullName>
    </submittedName>
</protein>
<dbReference type="EMBL" id="BMXB01000023">
    <property type="protein sequence ID" value="GHA50384.1"/>
    <property type="molecule type" value="Genomic_DNA"/>
</dbReference>
<dbReference type="InterPro" id="IPR003331">
    <property type="entry name" value="UDP_GlcNAc_Epimerase_2_dom"/>
</dbReference>
<dbReference type="Gene3D" id="3.40.50.2000">
    <property type="entry name" value="Glycogen Phosphorylase B"/>
    <property type="match status" value="2"/>
</dbReference>
<dbReference type="InterPro" id="IPR029767">
    <property type="entry name" value="WecB-like"/>
</dbReference>
<dbReference type="InterPro" id="IPR020004">
    <property type="entry name" value="UDP-GlcNAc_Epase"/>
</dbReference>
<dbReference type="AlphaFoldDB" id="A0A918SM87"/>
<evidence type="ECO:0000313" key="3">
    <source>
        <dbReference type="Proteomes" id="UP000610456"/>
    </source>
</evidence>
<reference evidence="2" key="1">
    <citation type="journal article" date="2014" name="Int. J. Syst. Evol. Microbiol.">
        <title>Complete genome sequence of Corynebacterium casei LMG S-19264T (=DSM 44701T), isolated from a smear-ripened cheese.</title>
        <authorList>
            <consortium name="US DOE Joint Genome Institute (JGI-PGF)"/>
            <person name="Walter F."/>
            <person name="Albersmeier A."/>
            <person name="Kalinowski J."/>
            <person name="Ruckert C."/>
        </authorList>
    </citation>
    <scope>NUCLEOTIDE SEQUENCE</scope>
    <source>
        <strain evidence="2">KCTC 12719</strain>
    </source>
</reference>
<keyword evidence="3" id="KW-1185">Reference proteome</keyword>
<dbReference type="GO" id="GO:0006047">
    <property type="term" value="P:UDP-N-acetylglucosamine metabolic process"/>
    <property type="evidence" value="ECO:0007669"/>
    <property type="project" value="InterPro"/>
</dbReference>
<evidence type="ECO:0000313" key="2">
    <source>
        <dbReference type="EMBL" id="GHA50384.1"/>
    </source>
</evidence>
<dbReference type="GO" id="GO:0004553">
    <property type="term" value="F:hydrolase activity, hydrolyzing O-glycosyl compounds"/>
    <property type="evidence" value="ECO:0007669"/>
    <property type="project" value="InterPro"/>
</dbReference>
<accession>A0A918SM87</accession>